<sequence length="140" mass="15675">MQSISKTRIQGLKSHMRGIKKTGSVEEYLTKLRNVAKSLAALDYPVSDDDYVQAIIEGLTKEYHGFTASVMAKFGSFSTTEAKSFLQAYDEMIHQTKNLGQPLPVANLTQQYFQPIQRGGGRRGRGGRFNRGGRNSWQNN</sequence>
<dbReference type="Pfam" id="PF14223">
    <property type="entry name" value="Retrotran_gag_2"/>
    <property type="match status" value="1"/>
</dbReference>
<dbReference type="PANTHER" id="PTHR47481:SF31">
    <property type="entry name" value="OS01G0873500 PROTEIN"/>
    <property type="match status" value="1"/>
</dbReference>
<name>A0ABU6R8B7_9FABA</name>
<keyword evidence="3" id="KW-1185">Reference proteome</keyword>
<evidence type="ECO:0000313" key="2">
    <source>
        <dbReference type="EMBL" id="MED6120195.1"/>
    </source>
</evidence>
<dbReference type="Proteomes" id="UP001341840">
    <property type="component" value="Unassembled WGS sequence"/>
</dbReference>
<organism evidence="2 3">
    <name type="scientific">Stylosanthes scabra</name>
    <dbReference type="NCBI Taxonomy" id="79078"/>
    <lineage>
        <taxon>Eukaryota</taxon>
        <taxon>Viridiplantae</taxon>
        <taxon>Streptophyta</taxon>
        <taxon>Embryophyta</taxon>
        <taxon>Tracheophyta</taxon>
        <taxon>Spermatophyta</taxon>
        <taxon>Magnoliopsida</taxon>
        <taxon>eudicotyledons</taxon>
        <taxon>Gunneridae</taxon>
        <taxon>Pentapetalae</taxon>
        <taxon>rosids</taxon>
        <taxon>fabids</taxon>
        <taxon>Fabales</taxon>
        <taxon>Fabaceae</taxon>
        <taxon>Papilionoideae</taxon>
        <taxon>50 kb inversion clade</taxon>
        <taxon>dalbergioids sensu lato</taxon>
        <taxon>Dalbergieae</taxon>
        <taxon>Pterocarpus clade</taxon>
        <taxon>Stylosanthes</taxon>
    </lineage>
</organism>
<evidence type="ECO:0000256" key="1">
    <source>
        <dbReference type="SAM" id="MobiDB-lite"/>
    </source>
</evidence>
<evidence type="ECO:0000313" key="3">
    <source>
        <dbReference type="Proteomes" id="UP001341840"/>
    </source>
</evidence>
<proteinExistence type="predicted"/>
<dbReference type="EMBL" id="JASCZI010030265">
    <property type="protein sequence ID" value="MED6120195.1"/>
    <property type="molecule type" value="Genomic_DNA"/>
</dbReference>
<accession>A0ABU6R8B7</accession>
<feature type="region of interest" description="Disordered" evidence="1">
    <location>
        <begin position="114"/>
        <end position="140"/>
    </location>
</feature>
<reference evidence="2 3" key="1">
    <citation type="journal article" date="2023" name="Plants (Basel)">
        <title>Bridging the Gap: Combining Genomics and Transcriptomics Approaches to Understand Stylosanthes scabra, an Orphan Legume from the Brazilian Caatinga.</title>
        <authorList>
            <person name="Ferreira-Neto J.R.C."/>
            <person name="da Silva M.D."/>
            <person name="Binneck E."/>
            <person name="de Melo N.F."/>
            <person name="da Silva R.H."/>
            <person name="de Melo A.L.T.M."/>
            <person name="Pandolfi V."/>
            <person name="Bustamante F.O."/>
            <person name="Brasileiro-Vidal A.C."/>
            <person name="Benko-Iseppon A.M."/>
        </authorList>
    </citation>
    <scope>NUCLEOTIDE SEQUENCE [LARGE SCALE GENOMIC DNA]</scope>
    <source>
        <tissue evidence="2">Leaves</tissue>
    </source>
</reference>
<protein>
    <submittedName>
        <fullName evidence="2">Uncharacterized protein</fullName>
    </submittedName>
</protein>
<gene>
    <name evidence="2" type="ORF">PIB30_018787</name>
</gene>
<dbReference type="PANTHER" id="PTHR47481">
    <property type="match status" value="1"/>
</dbReference>
<comment type="caution">
    <text evidence="2">The sequence shown here is derived from an EMBL/GenBank/DDBJ whole genome shotgun (WGS) entry which is preliminary data.</text>
</comment>